<evidence type="ECO:0000313" key="1">
    <source>
        <dbReference type="EMBL" id="MCA9376627.1"/>
    </source>
</evidence>
<dbReference type="Proteomes" id="UP000741282">
    <property type="component" value="Unassembled WGS sequence"/>
</dbReference>
<gene>
    <name evidence="1" type="ORF">KC685_01770</name>
</gene>
<name>A0A955I1H9_9BACT</name>
<reference evidence="1" key="1">
    <citation type="submission" date="2020-04" db="EMBL/GenBank/DDBJ databases">
        <authorList>
            <person name="Zhang T."/>
        </authorList>
    </citation>
    <scope>NUCLEOTIDE SEQUENCE</scope>
    <source>
        <strain evidence="1">HKST-UBA17</strain>
    </source>
</reference>
<evidence type="ECO:0000313" key="2">
    <source>
        <dbReference type="Proteomes" id="UP000741282"/>
    </source>
</evidence>
<protein>
    <submittedName>
        <fullName evidence="1">Uncharacterized protein</fullName>
    </submittedName>
</protein>
<dbReference type="EMBL" id="JAGQLN010000005">
    <property type="protein sequence ID" value="MCA9376627.1"/>
    <property type="molecule type" value="Genomic_DNA"/>
</dbReference>
<dbReference type="AlphaFoldDB" id="A0A955I1H9"/>
<proteinExistence type="predicted"/>
<comment type="caution">
    <text evidence="1">The sequence shown here is derived from an EMBL/GenBank/DDBJ whole genome shotgun (WGS) entry which is preliminary data.</text>
</comment>
<reference evidence="1" key="2">
    <citation type="journal article" date="2021" name="Microbiome">
        <title>Successional dynamics and alternative stable states in a saline activated sludge microbial community over 9 years.</title>
        <authorList>
            <person name="Wang Y."/>
            <person name="Ye J."/>
            <person name="Ju F."/>
            <person name="Liu L."/>
            <person name="Boyd J.A."/>
            <person name="Deng Y."/>
            <person name="Parks D.H."/>
            <person name="Jiang X."/>
            <person name="Yin X."/>
            <person name="Woodcroft B.J."/>
            <person name="Tyson G.W."/>
            <person name="Hugenholtz P."/>
            <person name="Polz M.F."/>
            <person name="Zhang T."/>
        </authorList>
    </citation>
    <scope>NUCLEOTIDE SEQUENCE</scope>
    <source>
        <strain evidence="1">HKST-UBA17</strain>
    </source>
</reference>
<sequence length="153" mass="17387">MENYPPYQVECGGEAVDLVFGPRNSCLVILPITRSENIHVNARNDALRPWVITDNFSRAQIYGYGFWRPENELGSMESLPFYPVALVYEQSTSNTLSGSLHVVDIRIGERNLDAPYVMALGADIIQMLKFGRIKKGEKLLHPQTSGERIFIWR</sequence>
<accession>A0A955I1H9</accession>
<organism evidence="1 2">
    <name type="scientific">Candidatus Dojkabacteria bacterium</name>
    <dbReference type="NCBI Taxonomy" id="2099670"/>
    <lineage>
        <taxon>Bacteria</taxon>
        <taxon>Candidatus Dojkabacteria</taxon>
    </lineage>
</organism>